<dbReference type="EMBL" id="JBHTNZ010000029">
    <property type="protein sequence ID" value="MFD1463273.1"/>
    <property type="molecule type" value="Genomic_DNA"/>
</dbReference>
<dbReference type="Proteomes" id="UP001597340">
    <property type="component" value="Unassembled WGS sequence"/>
</dbReference>
<proteinExistence type="predicted"/>
<reference evidence="2" key="1">
    <citation type="journal article" date="2019" name="Int. J. Syst. Evol. Microbiol.">
        <title>The Global Catalogue of Microorganisms (GCM) 10K type strain sequencing project: providing services to taxonomists for standard genome sequencing and annotation.</title>
        <authorList>
            <consortium name="The Broad Institute Genomics Platform"/>
            <consortium name="The Broad Institute Genome Sequencing Center for Infectious Disease"/>
            <person name="Wu L."/>
            <person name="Ma J."/>
        </authorList>
    </citation>
    <scope>NUCLEOTIDE SEQUENCE [LARGE SCALE GENOMIC DNA]</scope>
    <source>
        <strain evidence="2">CCM 9147</strain>
    </source>
</reference>
<protein>
    <submittedName>
        <fullName evidence="1">Uncharacterized protein</fullName>
    </submittedName>
</protein>
<organism evidence="1 2">
    <name type="scientific">Paenibacillus farraposensis</name>
    <dbReference type="NCBI Taxonomy" id="2807095"/>
    <lineage>
        <taxon>Bacteria</taxon>
        <taxon>Bacillati</taxon>
        <taxon>Bacillota</taxon>
        <taxon>Bacilli</taxon>
        <taxon>Bacillales</taxon>
        <taxon>Paenibacillaceae</taxon>
        <taxon>Paenibacillus</taxon>
    </lineage>
</organism>
<gene>
    <name evidence="1" type="ORF">ACFQ5D_18165</name>
</gene>
<keyword evidence="2" id="KW-1185">Reference proteome</keyword>
<evidence type="ECO:0000313" key="2">
    <source>
        <dbReference type="Proteomes" id="UP001597340"/>
    </source>
</evidence>
<dbReference type="RefSeq" id="WP_229526497.1">
    <property type="nucleotide sequence ID" value="NZ_JAFFQR010000112.1"/>
</dbReference>
<sequence>MSKYFLCKYDSIFFLEEKGGDITSRLCWLYFRRTCGDDGGDDDVSDDGDIFLQKSLHEKNDHV</sequence>
<comment type="caution">
    <text evidence="1">The sequence shown here is derived from an EMBL/GenBank/DDBJ whole genome shotgun (WGS) entry which is preliminary data.</text>
</comment>
<evidence type="ECO:0000313" key="1">
    <source>
        <dbReference type="EMBL" id="MFD1463273.1"/>
    </source>
</evidence>
<name>A0ABW4DHG4_9BACL</name>
<accession>A0ABW4DHG4</accession>